<evidence type="ECO:0000313" key="3">
    <source>
        <dbReference type="RefSeq" id="XP_017021039.1"/>
    </source>
</evidence>
<feature type="domain" description="EFHB C-terminal EF-hand" evidence="1">
    <location>
        <begin position="418"/>
        <end position="486"/>
    </location>
</feature>
<dbReference type="RefSeq" id="XP_017021039.1">
    <property type="nucleotide sequence ID" value="XM_017165550.3"/>
</dbReference>
<organism evidence="2 3">
    <name type="scientific">Drosophila kikkawai</name>
    <name type="common">Fruit fly</name>
    <dbReference type="NCBI Taxonomy" id="30033"/>
    <lineage>
        <taxon>Eukaryota</taxon>
        <taxon>Metazoa</taxon>
        <taxon>Ecdysozoa</taxon>
        <taxon>Arthropoda</taxon>
        <taxon>Hexapoda</taxon>
        <taxon>Insecta</taxon>
        <taxon>Pterygota</taxon>
        <taxon>Neoptera</taxon>
        <taxon>Endopterygota</taxon>
        <taxon>Diptera</taxon>
        <taxon>Brachycera</taxon>
        <taxon>Muscomorpha</taxon>
        <taxon>Ephydroidea</taxon>
        <taxon>Drosophilidae</taxon>
        <taxon>Drosophila</taxon>
        <taxon>Sophophora</taxon>
    </lineage>
</organism>
<dbReference type="GeneID" id="108073784"/>
<dbReference type="OrthoDB" id="2096280at2759"/>
<gene>
    <name evidence="3" type="primary">LOC108073784</name>
</gene>
<dbReference type="AlphaFoldDB" id="A0A6P4IB99"/>
<protein>
    <submittedName>
        <fullName evidence="3">EF-hand domain-containing family member B</fullName>
    </submittedName>
</protein>
<evidence type="ECO:0000313" key="2">
    <source>
        <dbReference type="Proteomes" id="UP001652661"/>
    </source>
</evidence>
<reference evidence="3" key="1">
    <citation type="submission" date="2025-08" db="UniProtKB">
        <authorList>
            <consortium name="RefSeq"/>
        </authorList>
    </citation>
    <scope>IDENTIFICATION</scope>
    <source>
        <strain evidence="3">14028-0561.14</strain>
        <tissue evidence="3">Whole fly</tissue>
    </source>
</reference>
<dbReference type="Pfam" id="PF25325">
    <property type="entry name" value="EF-hand_EFHB_C"/>
    <property type="match status" value="1"/>
</dbReference>
<name>A0A6P4IB99_DROKI</name>
<accession>A0A6P4IB99</accession>
<sequence>MTNLGHYIDRNPNLRAAGLSSYKTPEDMYGAKECCVNLHIGEEAENQILAHCRRLQPKPYGKRTPMYPKKDMQDQFDQHLRKEGPFSEGKENLFHRKSALGHAMETYSKPDTVTNISRTFGRVAPPEESVYSIILPQKTVEQVNREYADFHDQHILSHNHYFPAEQINRRYTEKFNRFDTFGVPTHTDYTGSKVKNCLHEGEEHLKIIKKPKMDLDDRTKAPLGRKFNWYPYVFPKNMTFGLMSQPNGNIQSLLEQTSLSSRTNQMTDAISHINKLRNLLQRRYEFNINDLIVALQKKDTEGTRLLPLAQIIQIMRNMNIPADAVKIRTAASHFHLFVDENCCGERVKYEDLCDLLSIQKPLPLIGSISPLPETMYNSDTTYGQMCADSVKKPPQDRVNKHPHRTPIQEDMNNTRVVDVINPDPTTLCGLWPSDFKKARAKDEMERIFEGYISKEDFDLIWQGLMDNQEDSQKMASIRQFREEMRKK</sequence>
<dbReference type="Proteomes" id="UP001652661">
    <property type="component" value="Chromosome 3L"/>
</dbReference>
<proteinExistence type="predicted"/>
<evidence type="ECO:0000259" key="1">
    <source>
        <dbReference type="Pfam" id="PF25325"/>
    </source>
</evidence>
<keyword evidence="2" id="KW-1185">Reference proteome</keyword>
<dbReference type="InterPro" id="IPR057428">
    <property type="entry name" value="EFHB_EF-hand_C"/>
</dbReference>